<evidence type="ECO:0000256" key="2">
    <source>
        <dbReference type="ARBA" id="ARBA00006269"/>
    </source>
</evidence>
<evidence type="ECO:0000256" key="3">
    <source>
        <dbReference type="ARBA" id="ARBA00022705"/>
    </source>
</evidence>
<evidence type="ECO:0000256" key="1">
    <source>
        <dbReference type="ARBA" id="ARBA00004123"/>
    </source>
</evidence>
<gene>
    <name evidence="11" type="ORF">E4U56_003982</name>
</gene>
<proteinExistence type="inferred from homology"/>
<dbReference type="Gene3D" id="3.40.50.300">
    <property type="entry name" value="P-loop containing nucleotide triphosphate hydrolases"/>
    <property type="match status" value="1"/>
</dbReference>
<comment type="subcellular location">
    <subcellularLocation>
        <location evidence="1">Nucleus</location>
    </subcellularLocation>
</comment>
<reference evidence="11" key="1">
    <citation type="journal article" date="2020" name="bioRxiv">
        <title>Whole genome comparisons of ergot fungi reveals the divergence and evolution of species within the genus Claviceps are the result of varying mechanisms driving genome evolution and host range expansion.</title>
        <authorList>
            <person name="Wyka S.A."/>
            <person name="Mondo S.J."/>
            <person name="Liu M."/>
            <person name="Dettman J."/>
            <person name="Nalam V."/>
            <person name="Broders K.D."/>
        </authorList>
    </citation>
    <scope>NUCLEOTIDE SEQUENCE</scope>
    <source>
        <strain evidence="11">CCC 1102</strain>
    </source>
</reference>
<dbReference type="PANTHER" id="PTHR12705:SF0">
    <property type="entry name" value="ORIGIN RECOGNITION COMPLEX SUBUNIT 5"/>
    <property type="match status" value="1"/>
</dbReference>
<comment type="caution">
    <text evidence="11">The sequence shown here is derived from an EMBL/GenBank/DDBJ whole genome shotgun (WGS) entry which is preliminary data.</text>
</comment>
<name>A0A9P7MX39_9HYPO</name>
<feature type="region of interest" description="Disordered" evidence="7">
    <location>
        <begin position="339"/>
        <end position="363"/>
    </location>
</feature>
<dbReference type="InterPro" id="IPR027417">
    <property type="entry name" value="P-loop_NTPase"/>
</dbReference>
<feature type="compositionally biased region" description="Gly residues" evidence="7">
    <location>
        <begin position="420"/>
        <end position="429"/>
    </location>
</feature>
<accession>A0A9P7MX39</accession>
<dbReference type="EMBL" id="SRPS01000026">
    <property type="protein sequence ID" value="KAG5975015.1"/>
    <property type="molecule type" value="Genomic_DNA"/>
</dbReference>
<dbReference type="SUPFAM" id="SSF52540">
    <property type="entry name" value="P-loop containing nucleoside triphosphate hydrolases"/>
    <property type="match status" value="1"/>
</dbReference>
<evidence type="ECO:0000259" key="8">
    <source>
        <dbReference type="Pfam" id="PF13191"/>
    </source>
</evidence>
<organism evidence="11 12">
    <name type="scientific">Claviceps arundinis</name>
    <dbReference type="NCBI Taxonomy" id="1623583"/>
    <lineage>
        <taxon>Eukaryota</taxon>
        <taxon>Fungi</taxon>
        <taxon>Dikarya</taxon>
        <taxon>Ascomycota</taxon>
        <taxon>Pezizomycotina</taxon>
        <taxon>Sordariomycetes</taxon>
        <taxon>Hypocreomycetidae</taxon>
        <taxon>Hypocreales</taxon>
        <taxon>Clavicipitaceae</taxon>
        <taxon>Claviceps</taxon>
    </lineage>
</organism>
<dbReference type="Proteomes" id="UP000784919">
    <property type="component" value="Unassembled WGS sequence"/>
</dbReference>
<dbReference type="Pfam" id="PF13191">
    <property type="entry name" value="AAA_16"/>
    <property type="match status" value="1"/>
</dbReference>
<keyword evidence="3" id="KW-0235">DNA replication</keyword>
<dbReference type="Pfam" id="PF21639">
    <property type="entry name" value="ORC5_lid"/>
    <property type="match status" value="1"/>
</dbReference>
<keyword evidence="5" id="KW-0067">ATP-binding</keyword>
<feature type="domain" description="ORC5 lid" evidence="10">
    <location>
        <begin position="252"/>
        <end position="308"/>
    </location>
</feature>
<dbReference type="GO" id="GO:0005664">
    <property type="term" value="C:nuclear origin of replication recognition complex"/>
    <property type="evidence" value="ECO:0007669"/>
    <property type="project" value="TreeGrafter"/>
</dbReference>
<evidence type="ECO:0000313" key="12">
    <source>
        <dbReference type="Proteomes" id="UP000784919"/>
    </source>
</evidence>
<dbReference type="AlphaFoldDB" id="A0A9P7MX39"/>
<dbReference type="PANTHER" id="PTHR12705">
    <property type="entry name" value="ORIGIN RECOGNITION COMPLEX SUBUNIT 5"/>
    <property type="match status" value="1"/>
</dbReference>
<feature type="domain" description="Orc1-like AAA ATPase" evidence="8">
    <location>
        <begin position="20"/>
        <end position="192"/>
    </location>
</feature>
<evidence type="ECO:0000256" key="6">
    <source>
        <dbReference type="ARBA" id="ARBA00023242"/>
    </source>
</evidence>
<dbReference type="GO" id="GO:0003688">
    <property type="term" value="F:DNA replication origin binding"/>
    <property type="evidence" value="ECO:0007669"/>
    <property type="project" value="TreeGrafter"/>
</dbReference>
<dbReference type="InterPro" id="IPR041664">
    <property type="entry name" value="AAA_16"/>
</dbReference>
<dbReference type="InterPro" id="IPR048866">
    <property type="entry name" value="ORC5_lid"/>
</dbReference>
<sequence length="535" mass="57784">MDSPFCPLDDELLAPLLTSFPGREHQIRSLATLVHPDAVQCRNIVLHGTEATGKSSITEHLLARLSESIETASRTQPQYEGSTFQYVTVNAAQCITSRHLFERIVGSVARLLEQEGGGSGLGSGDAVSVSRARTQRRCETLAQLSVALDTMLNKVAATDPRWRFVLVLDAIDRQREAPPTLLPGLARLSEMIPCLTCVFIVTAPPAGLLRTCPSAHLHFPPYTKSEFVRILALSPPPTPIARLTQQESRDLWTRFCAAVHDAFVRSAARTLPSFRHSCRALWPRFIAPVLAGTHSHKEFSKLLVAVRGRFQDESLLNPSIIAVRPEVLSADASAATASTSTHSHTIAKNGSIRGGDTAPAANNSNITTPPSFAAADLTALLPIAARLLLLAAYLASHNATKHDLTLFSTHHHGRKRRRGGGFVASGRGGPRSKHRKIARKLLGARAFVLERMMAIFEAVRGEWAPEDGSGSIGAGGLDGDLGMAVATLASLRLLVRVGSGDVMDRSGKWRINVGWEAIRGIGRSIGVEVEEWLIE</sequence>
<keyword evidence="6" id="KW-0539">Nucleus</keyword>
<dbReference type="GO" id="GO:0006270">
    <property type="term" value="P:DNA replication initiation"/>
    <property type="evidence" value="ECO:0007669"/>
    <property type="project" value="TreeGrafter"/>
</dbReference>
<feature type="region of interest" description="Disordered" evidence="7">
    <location>
        <begin position="409"/>
        <end position="435"/>
    </location>
</feature>
<feature type="compositionally biased region" description="Basic residues" evidence="7">
    <location>
        <begin position="409"/>
        <end position="419"/>
    </location>
</feature>
<keyword evidence="4" id="KW-0547">Nucleotide-binding</keyword>
<dbReference type="InterPro" id="IPR047088">
    <property type="entry name" value="ORC5_C"/>
</dbReference>
<evidence type="ECO:0000259" key="9">
    <source>
        <dbReference type="Pfam" id="PF14630"/>
    </source>
</evidence>
<evidence type="ECO:0000256" key="4">
    <source>
        <dbReference type="ARBA" id="ARBA00022741"/>
    </source>
</evidence>
<feature type="domain" description="Origin recognition complex subunit 5 C-terminal" evidence="9">
    <location>
        <begin position="381"/>
        <end position="533"/>
    </location>
</feature>
<comment type="similarity">
    <text evidence="2">Belongs to the ORC5 family.</text>
</comment>
<evidence type="ECO:0000256" key="7">
    <source>
        <dbReference type="SAM" id="MobiDB-lite"/>
    </source>
</evidence>
<dbReference type="OrthoDB" id="365981at2759"/>
<dbReference type="Pfam" id="PF14630">
    <property type="entry name" value="ORC5_C"/>
    <property type="match status" value="1"/>
</dbReference>
<evidence type="ECO:0008006" key="13">
    <source>
        <dbReference type="Google" id="ProtNLM"/>
    </source>
</evidence>
<evidence type="ECO:0000256" key="5">
    <source>
        <dbReference type="ARBA" id="ARBA00022840"/>
    </source>
</evidence>
<evidence type="ECO:0000259" key="10">
    <source>
        <dbReference type="Pfam" id="PF21639"/>
    </source>
</evidence>
<protein>
    <recommendedName>
        <fullName evidence="13">Origin recognition complex subunit Orc5</fullName>
    </recommendedName>
</protein>
<evidence type="ECO:0000313" key="11">
    <source>
        <dbReference type="EMBL" id="KAG5975015.1"/>
    </source>
</evidence>
<dbReference type="InterPro" id="IPR020796">
    <property type="entry name" value="ORC5"/>
</dbReference>